<name>A0AAN9G747_9CAEN</name>
<dbReference type="PANTHER" id="PTHR10903">
    <property type="entry name" value="GTPASE, IMAP FAMILY MEMBER-RELATED"/>
    <property type="match status" value="1"/>
</dbReference>
<organism evidence="6 7">
    <name type="scientific">Littorina saxatilis</name>
    <dbReference type="NCBI Taxonomy" id="31220"/>
    <lineage>
        <taxon>Eukaryota</taxon>
        <taxon>Metazoa</taxon>
        <taxon>Spiralia</taxon>
        <taxon>Lophotrochozoa</taxon>
        <taxon>Mollusca</taxon>
        <taxon>Gastropoda</taxon>
        <taxon>Caenogastropoda</taxon>
        <taxon>Littorinimorpha</taxon>
        <taxon>Littorinoidea</taxon>
        <taxon>Littorinidae</taxon>
        <taxon>Littorina</taxon>
    </lineage>
</organism>
<keyword evidence="2" id="KW-0547">Nucleotide-binding</keyword>
<comment type="caution">
    <text evidence="6">The sequence shown here is derived from an EMBL/GenBank/DDBJ whole genome shotgun (WGS) entry which is preliminary data.</text>
</comment>
<dbReference type="FunFam" id="3.40.50.300:FF:000366">
    <property type="entry name" value="GTPase, IMAP family member 2"/>
    <property type="match status" value="1"/>
</dbReference>
<proteinExistence type="inferred from homology"/>
<dbReference type="Pfam" id="PF04548">
    <property type="entry name" value="AIG1"/>
    <property type="match status" value="1"/>
</dbReference>
<dbReference type="EMBL" id="JBAMIC010000013">
    <property type="protein sequence ID" value="KAK7098013.1"/>
    <property type="molecule type" value="Genomic_DNA"/>
</dbReference>
<dbReference type="InterPro" id="IPR045058">
    <property type="entry name" value="GIMA/IAN/Toc"/>
</dbReference>
<evidence type="ECO:0000313" key="7">
    <source>
        <dbReference type="Proteomes" id="UP001374579"/>
    </source>
</evidence>
<evidence type="ECO:0000313" key="6">
    <source>
        <dbReference type="EMBL" id="KAK7098013.1"/>
    </source>
</evidence>
<gene>
    <name evidence="6" type="ORF">V1264_004905</name>
</gene>
<feature type="domain" description="AIG1-type G" evidence="5">
    <location>
        <begin position="104"/>
        <end position="305"/>
    </location>
</feature>
<evidence type="ECO:0000256" key="4">
    <source>
        <dbReference type="SAM" id="MobiDB-lite"/>
    </source>
</evidence>
<dbReference type="InterPro" id="IPR006703">
    <property type="entry name" value="G_AIG1"/>
</dbReference>
<keyword evidence="7" id="KW-1185">Reference proteome</keyword>
<comment type="similarity">
    <text evidence="1">Belongs to the TRAFAC class TrmE-Era-EngA-EngB-Septin-like GTPase superfamily. AIG1/Toc34/Toc159-like paraseptin GTPase family. IAN subfamily.</text>
</comment>
<feature type="compositionally biased region" description="Polar residues" evidence="4">
    <location>
        <begin position="331"/>
        <end position="344"/>
    </location>
</feature>
<protein>
    <recommendedName>
        <fullName evidence="5">AIG1-type G domain-containing protein</fullName>
    </recommendedName>
</protein>
<accession>A0AAN9G747</accession>
<evidence type="ECO:0000256" key="3">
    <source>
        <dbReference type="ARBA" id="ARBA00023134"/>
    </source>
</evidence>
<dbReference type="SUPFAM" id="SSF52540">
    <property type="entry name" value="P-loop containing nucleoside triphosphate hydrolases"/>
    <property type="match status" value="1"/>
</dbReference>
<feature type="region of interest" description="Disordered" evidence="4">
    <location>
        <begin position="331"/>
        <end position="443"/>
    </location>
</feature>
<dbReference type="AlphaFoldDB" id="A0AAN9G747"/>
<reference evidence="6 7" key="1">
    <citation type="submission" date="2024-02" db="EMBL/GenBank/DDBJ databases">
        <title>Chromosome-scale genome assembly of the rough periwinkle Littorina saxatilis.</title>
        <authorList>
            <person name="De Jode A."/>
            <person name="Faria R."/>
            <person name="Formenti G."/>
            <person name="Sims Y."/>
            <person name="Smith T.P."/>
            <person name="Tracey A."/>
            <person name="Wood J.M.D."/>
            <person name="Zagrodzka Z.B."/>
            <person name="Johannesson K."/>
            <person name="Butlin R.K."/>
            <person name="Leder E.H."/>
        </authorList>
    </citation>
    <scope>NUCLEOTIDE SEQUENCE [LARGE SCALE GENOMIC DNA]</scope>
    <source>
        <strain evidence="6">Snail1</strain>
        <tissue evidence="6">Muscle</tissue>
    </source>
</reference>
<dbReference type="Gene3D" id="3.40.50.300">
    <property type="entry name" value="P-loop containing nucleotide triphosphate hydrolases"/>
    <property type="match status" value="1"/>
</dbReference>
<keyword evidence="3" id="KW-0342">GTP-binding</keyword>
<evidence type="ECO:0000256" key="2">
    <source>
        <dbReference type="ARBA" id="ARBA00022741"/>
    </source>
</evidence>
<evidence type="ECO:0000259" key="5">
    <source>
        <dbReference type="PROSITE" id="PS51720"/>
    </source>
</evidence>
<dbReference type="PANTHER" id="PTHR10903:SF184">
    <property type="entry name" value="GTP-BINDING PROTEIN A"/>
    <property type="match status" value="1"/>
</dbReference>
<evidence type="ECO:0000256" key="1">
    <source>
        <dbReference type="ARBA" id="ARBA00008535"/>
    </source>
</evidence>
<sequence>MGSADDTQMQAWAERYSIDTSTVQVLSDQGFTSLNLLRHLSPDDVTESFQNPKLLPLAQCMALKHALKQLDGQNGFSDVSAPSACASHVPQNFQSTPNVHPTTGEEFRFLLLGKTGSGKSTTGNTILGAPMFTVGMTFESVTDQCELRRNQHLGRKIEMMDSPGLFDTKRTHEQIAIDIVKAVAGMHPGPHAILYVIPLGRYTEEEYAVYTRLKALFDDQLTKYLIVLFTGGDRLGPGQSVDSMLQKVPTGLSKVLEECGRRYVLFNNMVVDKALQIEQLFQLVNSMKRSNGGHPYTCPKYESVGQGLEEEVQRRLVEVEKRDVQRTKYVQQLQRDTEAAQQAVQDERENFQRKEAAREEEAKREEERRQREMQELTKRLEEQKVSLEKQRDAERQQREQLEAERREQLRAMQEQRDRDMEELRRREEKMEERLAAQREEDRKIQEERDRQHAQMMKQLQDTIANQGGGGGGGGGFFGSMVKGVTSVVKKIGKFLGF</sequence>
<dbReference type="GO" id="GO:0005525">
    <property type="term" value="F:GTP binding"/>
    <property type="evidence" value="ECO:0007669"/>
    <property type="project" value="UniProtKB-KW"/>
</dbReference>
<dbReference type="Proteomes" id="UP001374579">
    <property type="component" value="Unassembled WGS sequence"/>
</dbReference>
<dbReference type="InterPro" id="IPR027417">
    <property type="entry name" value="P-loop_NTPase"/>
</dbReference>
<dbReference type="PROSITE" id="PS51720">
    <property type="entry name" value="G_AIG1"/>
    <property type="match status" value="1"/>
</dbReference>
<feature type="compositionally biased region" description="Basic and acidic residues" evidence="4">
    <location>
        <begin position="345"/>
        <end position="443"/>
    </location>
</feature>